<evidence type="ECO:0000313" key="1">
    <source>
        <dbReference type="EMBL" id="EKC73449.1"/>
    </source>
</evidence>
<sequence>GRGLSYVNTGAEDRLHDCRARNEVEAIMWHCYSKKSHAYHAAMNFYKASKSDRDAVVKFLRSI</sequence>
<dbReference type="InterPro" id="IPR010538">
    <property type="entry name" value="DHOR"/>
</dbReference>
<dbReference type="EMBL" id="AJWY01004066">
    <property type="protein sequence ID" value="EKC73449.1"/>
    <property type="molecule type" value="Genomic_DNA"/>
</dbReference>
<proteinExistence type="predicted"/>
<organism evidence="1">
    <name type="scientific">human gut metagenome</name>
    <dbReference type="NCBI Taxonomy" id="408170"/>
    <lineage>
        <taxon>unclassified sequences</taxon>
        <taxon>metagenomes</taxon>
        <taxon>organismal metagenomes</taxon>
    </lineage>
</organism>
<accession>K1U0N6</accession>
<gene>
    <name evidence="1" type="ORF">LEA_06220</name>
</gene>
<dbReference type="Pfam" id="PF06537">
    <property type="entry name" value="DHOR"/>
    <property type="match status" value="1"/>
</dbReference>
<name>K1U0N6_9ZZZZ</name>
<feature type="non-terminal residue" evidence="1">
    <location>
        <position position="1"/>
    </location>
</feature>
<reference evidence="1" key="1">
    <citation type="journal article" date="2013" name="Environ. Microbiol.">
        <title>Microbiota from the distal guts of lean and obese adolescents exhibit partial functional redundancy besides clear differences in community structure.</title>
        <authorList>
            <person name="Ferrer M."/>
            <person name="Ruiz A."/>
            <person name="Lanza F."/>
            <person name="Haange S.B."/>
            <person name="Oberbach A."/>
            <person name="Till H."/>
            <person name="Bargiela R."/>
            <person name="Campoy C."/>
            <person name="Segura M.T."/>
            <person name="Richter M."/>
            <person name="von Bergen M."/>
            <person name="Seifert J."/>
            <person name="Suarez A."/>
        </authorList>
    </citation>
    <scope>NUCLEOTIDE SEQUENCE</scope>
</reference>
<protein>
    <submittedName>
        <fullName evidence="1">Protein containing DUF1111</fullName>
    </submittedName>
</protein>
<comment type="caution">
    <text evidence="1">The sequence shown here is derived from an EMBL/GenBank/DDBJ whole genome shotgun (WGS) entry which is preliminary data.</text>
</comment>
<dbReference type="AlphaFoldDB" id="K1U0N6"/>